<evidence type="ECO:0000256" key="1">
    <source>
        <dbReference type="SAM" id="MobiDB-lite"/>
    </source>
</evidence>
<dbReference type="EMBL" id="SPHZ02000011">
    <property type="protein sequence ID" value="KAF0893508.1"/>
    <property type="molecule type" value="Genomic_DNA"/>
</dbReference>
<evidence type="ECO:0000313" key="2">
    <source>
        <dbReference type="EMBL" id="KAF0893507.1"/>
    </source>
</evidence>
<gene>
    <name evidence="2" type="ORF">E2562_026104</name>
</gene>
<evidence type="ECO:0000313" key="3">
    <source>
        <dbReference type="Proteomes" id="UP000479710"/>
    </source>
</evidence>
<dbReference type="EMBL" id="SPHZ02000011">
    <property type="protein sequence ID" value="KAF0893509.1"/>
    <property type="molecule type" value="Genomic_DNA"/>
</dbReference>
<keyword evidence="3" id="KW-1185">Reference proteome</keyword>
<organism evidence="2 3">
    <name type="scientific">Oryza meyeriana var. granulata</name>
    <dbReference type="NCBI Taxonomy" id="110450"/>
    <lineage>
        <taxon>Eukaryota</taxon>
        <taxon>Viridiplantae</taxon>
        <taxon>Streptophyta</taxon>
        <taxon>Embryophyta</taxon>
        <taxon>Tracheophyta</taxon>
        <taxon>Spermatophyta</taxon>
        <taxon>Magnoliopsida</taxon>
        <taxon>Liliopsida</taxon>
        <taxon>Poales</taxon>
        <taxon>Poaceae</taxon>
        <taxon>BOP clade</taxon>
        <taxon>Oryzoideae</taxon>
        <taxon>Oryzeae</taxon>
        <taxon>Oryzinae</taxon>
        <taxon>Oryza</taxon>
        <taxon>Oryza meyeriana</taxon>
    </lineage>
</organism>
<feature type="compositionally biased region" description="Low complexity" evidence="1">
    <location>
        <begin position="92"/>
        <end position="113"/>
    </location>
</feature>
<proteinExistence type="predicted"/>
<dbReference type="OrthoDB" id="651850at2759"/>
<comment type="caution">
    <text evidence="2">The sequence shown here is derived from an EMBL/GenBank/DDBJ whole genome shotgun (WGS) entry which is preliminary data.</text>
</comment>
<sequence>MMGMGAWRRRATSMTISSTIRRELPEHLGIRLLNERLNNPNIQDFGSIFQRTIQRTQGSLNFFTSIGLGGITDTLREYMKNMPELIMQQQKSASSESESCDSRSGASCSPESESSFDESDSKQSKRRKK</sequence>
<dbReference type="EMBL" id="SPHZ02000011">
    <property type="protein sequence ID" value="KAF0893507.1"/>
    <property type="molecule type" value="Genomic_DNA"/>
</dbReference>
<dbReference type="EMBL" id="SPHZ02000011">
    <property type="protein sequence ID" value="KAF0893506.1"/>
    <property type="molecule type" value="Genomic_DNA"/>
</dbReference>
<protein>
    <submittedName>
        <fullName evidence="2">Uncharacterized protein</fullName>
    </submittedName>
</protein>
<dbReference type="Proteomes" id="UP000479710">
    <property type="component" value="Unassembled WGS sequence"/>
</dbReference>
<feature type="region of interest" description="Disordered" evidence="1">
    <location>
        <begin position="82"/>
        <end position="129"/>
    </location>
</feature>
<accession>A0A6G1C0M9</accession>
<name>A0A6G1C0M9_9ORYZ</name>
<dbReference type="AlphaFoldDB" id="A0A6G1C0M9"/>
<reference evidence="2 3" key="1">
    <citation type="submission" date="2019-11" db="EMBL/GenBank/DDBJ databases">
        <title>Whole genome sequence of Oryza granulata.</title>
        <authorList>
            <person name="Li W."/>
        </authorList>
    </citation>
    <scope>NUCLEOTIDE SEQUENCE [LARGE SCALE GENOMIC DNA]</scope>
    <source>
        <strain evidence="3">cv. Menghai</strain>
        <tissue evidence="2">Leaf</tissue>
    </source>
</reference>